<dbReference type="HAMAP" id="MF_00536">
    <property type="entry name" value="PdxA"/>
    <property type="match status" value="1"/>
</dbReference>
<dbReference type="GO" id="GO:0050570">
    <property type="term" value="F:4-hydroxythreonine-4-phosphate dehydrogenase activity"/>
    <property type="evidence" value="ECO:0007669"/>
    <property type="project" value="UniProtKB-UniRule"/>
</dbReference>
<dbReference type="InterPro" id="IPR037510">
    <property type="entry name" value="PdxA"/>
</dbReference>
<dbReference type="GO" id="GO:0050897">
    <property type="term" value="F:cobalt ion binding"/>
    <property type="evidence" value="ECO:0007669"/>
    <property type="project" value="UniProtKB-UniRule"/>
</dbReference>
<comment type="miscellaneous">
    <text evidence="10">The active site is located at the dimer interface.</text>
</comment>
<dbReference type="PANTHER" id="PTHR30004">
    <property type="entry name" value="4-HYDROXYTHREONINE-4-PHOSPHATE DEHYDROGENASE"/>
    <property type="match status" value="1"/>
</dbReference>
<feature type="binding site" evidence="10">
    <location>
        <position position="276"/>
    </location>
    <ligand>
        <name>substrate</name>
    </ligand>
</feature>
<organism evidence="11 12">
    <name type="scientific">Candidatus Muproteobacteria bacterium RBG_16_65_31</name>
    <dbReference type="NCBI Taxonomy" id="1817759"/>
    <lineage>
        <taxon>Bacteria</taxon>
        <taxon>Pseudomonadati</taxon>
        <taxon>Pseudomonadota</taxon>
        <taxon>Candidatus Muproteobacteria</taxon>
    </lineage>
</organism>
<name>A0A1F6TAT9_9PROT</name>
<feature type="binding site" evidence="10">
    <location>
        <position position="267"/>
    </location>
    <ligand>
        <name>substrate</name>
    </ligand>
</feature>
<evidence type="ECO:0000256" key="6">
    <source>
        <dbReference type="ARBA" id="ARBA00023002"/>
    </source>
</evidence>
<dbReference type="Pfam" id="PF04166">
    <property type="entry name" value="PdxA"/>
    <property type="match status" value="1"/>
</dbReference>
<dbReference type="GO" id="GO:0000287">
    <property type="term" value="F:magnesium ion binding"/>
    <property type="evidence" value="ECO:0007669"/>
    <property type="project" value="UniProtKB-UniRule"/>
</dbReference>
<comment type="pathway">
    <text evidence="10">Cofactor biosynthesis; pyridoxine 5'-phosphate biosynthesis; pyridoxine 5'-phosphate from D-erythrose 4-phosphate: step 4/5.</text>
</comment>
<evidence type="ECO:0000256" key="3">
    <source>
        <dbReference type="ARBA" id="ARBA00022833"/>
    </source>
</evidence>
<keyword evidence="6 10" id="KW-0560">Oxidoreductase</keyword>
<evidence type="ECO:0000256" key="9">
    <source>
        <dbReference type="ARBA" id="ARBA00023285"/>
    </source>
</evidence>
<evidence type="ECO:0000256" key="4">
    <source>
        <dbReference type="ARBA" id="ARBA00022842"/>
    </source>
</evidence>
<keyword evidence="2 10" id="KW-0479">Metal-binding</keyword>
<evidence type="ECO:0000256" key="8">
    <source>
        <dbReference type="ARBA" id="ARBA00023096"/>
    </source>
</evidence>
<dbReference type="UniPathway" id="UPA00244">
    <property type="reaction ID" value="UER00312"/>
</dbReference>
<dbReference type="GO" id="GO:0008615">
    <property type="term" value="P:pyridoxine biosynthetic process"/>
    <property type="evidence" value="ECO:0007669"/>
    <property type="project" value="UniProtKB-UniRule"/>
</dbReference>
<dbReference type="InterPro" id="IPR005255">
    <property type="entry name" value="PdxA_fam"/>
</dbReference>
<keyword evidence="8 10" id="KW-0664">Pyridoxine biosynthesis</keyword>
<evidence type="ECO:0000313" key="11">
    <source>
        <dbReference type="EMBL" id="OGI42186.1"/>
    </source>
</evidence>
<feature type="binding site" evidence="10">
    <location>
        <position position="204"/>
    </location>
    <ligand>
        <name>a divalent metal cation</name>
        <dbReference type="ChEBI" id="CHEBI:60240"/>
        <note>ligand shared between dimeric partners</note>
    </ligand>
</feature>
<dbReference type="GO" id="GO:0051287">
    <property type="term" value="F:NAD binding"/>
    <property type="evidence" value="ECO:0007669"/>
    <property type="project" value="InterPro"/>
</dbReference>
<comment type="subunit">
    <text evidence="10">Homodimer.</text>
</comment>
<evidence type="ECO:0000256" key="10">
    <source>
        <dbReference type="HAMAP-Rule" id="MF_00536"/>
    </source>
</evidence>
<feature type="binding site" evidence="10">
    <location>
        <position position="130"/>
    </location>
    <ligand>
        <name>substrate</name>
    </ligand>
</feature>
<dbReference type="AlphaFoldDB" id="A0A1F6TAT9"/>
<dbReference type="SUPFAM" id="SSF53659">
    <property type="entry name" value="Isocitrate/Isopropylmalate dehydrogenase-like"/>
    <property type="match status" value="1"/>
</dbReference>
<feature type="binding site" evidence="10">
    <location>
        <position position="259"/>
    </location>
    <ligand>
        <name>a divalent metal cation</name>
        <dbReference type="ChEBI" id="CHEBI:60240"/>
        <note>ligand shared between dimeric partners</note>
    </ligand>
</feature>
<dbReference type="GO" id="GO:0008270">
    <property type="term" value="F:zinc ion binding"/>
    <property type="evidence" value="ECO:0007669"/>
    <property type="project" value="UniProtKB-UniRule"/>
</dbReference>
<evidence type="ECO:0000256" key="2">
    <source>
        <dbReference type="ARBA" id="ARBA00022723"/>
    </source>
</evidence>
<dbReference type="EC" id="1.1.1.262" evidence="10"/>
<protein>
    <recommendedName>
        <fullName evidence="10">4-hydroxythreonine-4-phosphate dehydrogenase</fullName>
        <ecNumber evidence="10">1.1.1.262</ecNumber>
    </recommendedName>
    <alternativeName>
        <fullName evidence="10">4-(phosphohydroxy)-L-threonine dehydrogenase</fullName>
    </alternativeName>
</protein>
<keyword evidence="1 10" id="KW-0963">Cytoplasm</keyword>
<sequence length="321" mass="33663">MISVIALTPGEPAGIGPDLCVQIAPPAGAAVVLIADPEVLADRARRLKRAFAPGEWRGRGQAQAGVFLLPVPAAASVTAGRPDPANAPYVIETIKAAVDGCLRGEFDALVTGPVHKGAINDAGIPFTGHTEFLAARAGCAQPVMMLAAGSLRVALATTHLPLSEVPRAITRERLRAVLEVLHRDLKKRFGIPDPAVLVCGLNPHAGEGGHMGREEIEFIEPVVRELAARGMRLRGPAPADTAFIPAQLKGVDAVLAMYHDQGLPVIKHRDFAHAVNVTLGLPFVRTSVDHGTALELAGTGKADPSSLHAALELAIELTRKK</sequence>
<feature type="binding site" evidence="10">
    <location>
        <position position="159"/>
    </location>
    <ligand>
        <name>a divalent metal cation</name>
        <dbReference type="ChEBI" id="CHEBI:60240"/>
        <note>ligand shared between dimeric partners</note>
    </ligand>
</feature>
<keyword evidence="3 10" id="KW-0862">Zinc</keyword>
<evidence type="ECO:0000256" key="5">
    <source>
        <dbReference type="ARBA" id="ARBA00022857"/>
    </source>
</evidence>
<comment type="caution">
    <text evidence="11">The sequence shown here is derived from an EMBL/GenBank/DDBJ whole genome shotgun (WGS) entry which is preliminary data.</text>
</comment>
<comment type="cofactor">
    <cofactor evidence="10">
        <name>Zn(2+)</name>
        <dbReference type="ChEBI" id="CHEBI:29105"/>
    </cofactor>
    <cofactor evidence="10">
        <name>Mg(2+)</name>
        <dbReference type="ChEBI" id="CHEBI:18420"/>
    </cofactor>
    <cofactor evidence="10">
        <name>Co(2+)</name>
        <dbReference type="ChEBI" id="CHEBI:48828"/>
    </cofactor>
    <text evidence="10">Binds 1 divalent metal cation per subunit. Can use ions such as Zn(2+), Mg(2+) or Co(2+).</text>
</comment>
<dbReference type="GO" id="GO:0042823">
    <property type="term" value="P:pyridoxal phosphate biosynthetic process"/>
    <property type="evidence" value="ECO:0007669"/>
    <property type="project" value="UniProtKB-UniRule"/>
</dbReference>
<dbReference type="EMBL" id="MFST01000157">
    <property type="protein sequence ID" value="OGI42186.1"/>
    <property type="molecule type" value="Genomic_DNA"/>
</dbReference>
<feature type="binding site" evidence="10">
    <location>
        <position position="285"/>
    </location>
    <ligand>
        <name>substrate</name>
    </ligand>
</feature>
<gene>
    <name evidence="10" type="primary">pdxA</name>
    <name evidence="11" type="ORF">A2V92_00730</name>
</gene>
<comment type="catalytic activity">
    <reaction evidence="10">
        <text>4-(phosphooxy)-L-threonine + NAD(+) = 3-amino-2-oxopropyl phosphate + CO2 + NADH</text>
        <dbReference type="Rhea" id="RHEA:32275"/>
        <dbReference type="ChEBI" id="CHEBI:16526"/>
        <dbReference type="ChEBI" id="CHEBI:57279"/>
        <dbReference type="ChEBI" id="CHEBI:57540"/>
        <dbReference type="ChEBI" id="CHEBI:57945"/>
        <dbReference type="ChEBI" id="CHEBI:58452"/>
        <dbReference type="EC" id="1.1.1.262"/>
    </reaction>
</comment>
<dbReference type="Gene3D" id="3.40.718.10">
    <property type="entry name" value="Isopropylmalate Dehydrogenase"/>
    <property type="match status" value="1"/>
</dbReference>
<evidence type="ECO:0000313" key="12">
    <source>
        <dbReference type="Proteomes" id="UP000179344"/>
    </source>
</evidence>
<keyword evidence="4 10" id="KW-0460">Magnesium</keyword>
<reference evidence="11 12" key="1">
    <citation type="journal article" date="2016" name="Nat. Commun.">
        <title>Thousands of microbial genomes shed light on interconnected biogeochemical processes in an aquifer system.</title>
        <authorList>
            <person name="Anantharaman K."/>
            <person name="Brown C.T."/>
            <person name="Hug L.A."/>
            <person name="Sharon I."/>
            <person name="Castelle C.J."/>
            <person name="Probst A.J."/>
            <person name="Thomas B.C."/>
            <person name="Singh A."/>
            <person name="Wilkins M.J."/>
            <person name="Karaoz U."/>
            <person name="Brodie E.L."/>
            <person name="Williams K.H."/>
            <person name="Hubbard S.S."/>
            <person name="Banfield J.F."/>
        </authorList>
    </citation>
    <scope>NUCLEOTIDE SEQUENCE [LARGE SCALE GENOMIC DNA]</scope>
</reference>
<comment type="similarity">
    <text evidence="10">Belongs to the PdxA family.</text>
</comment>
<feature type="binding site" evidence="10">
    <location>
        <position position="129"/>
    </location>
    <ligand>
        <name>substrate</name>
    </ligand>
</feature>
<evidence type="ECO:0000256" key="7">
    <source>
        <dbReference type="ARBA" id="ARBA00023027"/>
    </source>
</evidence>
<dbReference type="GO" id="GO:0005737">
    <property type="term" value="C:cytoplasm"/>
    <property type="evidence" value="ECO:0007669"/>
    <property type="project" value="UniProtKB-SubCell"/>
</dbReference>
<keyword evidence="5 10" id="KW-0521">NADP</keyword>
<dbReference type="Proteomes" id="UP000179344">
    <property type="component" value="Unassembled WGS sequence"/>
</dbReference>
<dbReference type="NCBIfam" id="TIGR00557">
    <property type="entry name" value="pdxA"/>
    <property type="match status" value="1"/>
</dbReference>
<comment type="subcellular location">
    <subcellularLocation>
        <location evidence="10">Cytoplasm</location>
    </subcellularLocation>
</comment>
<accession>A0A1F6TAT9</accession>
<keyword evidence="7 10" id="KW-0520">NAD</keyword>
<comment type="function">
    <text evidence="10">Catalyzes the NAD(P)-dependent oxidation of 4-(phosphooxy)-L-threonine (HTP) into 2-amino-3-oxo-4-(phosphooxy)butyric acid which spontaneously decarboxylates to form 3-amino-2-oxopropyl phosphate (AHAP).</text>
</comment>
<evidence type="ECO:0000256" key="1">
    <source>
        <dbReference type="ARBA" id="ARBA00022490"/>
    </source>
</evidence>
<proteinExistence type="inferred from homology"/>
<dbReference type="PANTHER" id="PTHR30004:SF5">
    <property type="entry name" value="4-HYDROXYTHREONINE-4-PHOSPHATE DEHYDROGENASE"/>
    <property type="match status" value="1"/>
</dbReference>
<keyword evidence="9 10" id="KW-0170">Cobalt</keyword>